<accession>A0A1Y3PKR1</accession>
<evidence type="ECO:0000313" key="3">
    <source>
        <dbReference type="EMBL" id="OUM87654.1"/>
    </source>
</evidence>
<dbReference type="Proteomes" id="UP000196475">
    <property type="component" value="Unassembled WGS sequence"/>
</dbReference>
<dbReference type="SUPFAM" id="SSF51905">
    <property type="entry name" value="FAD/NAD(P)-binding domain"/>
    <property type="match status" value="1"/>
</dbReference>
<gene>
    <name evidence="3" type="ORF">BAA01_05030</name>
</gene>
<dbReference type="Pfam" id="PF01266">
    <property type="entry name" value="DAO"/>
    <property type="match status" value="1"/>
</dbReference>
<reference evidence="4" key="1">
    <citation type="submission" date="2016-06" db="EMBL/GenBank/DDBJ databases">
        <authorList>
            <person name="Nascimento L."/>
            <person name="Pereira R.V."/>
            <person name="Martins L.F."/>
            <person name="Quaggio R.B."/>
            <person name="Silva A.M."/>
            <person name="Setubal J.C."/>
        </authorList>
    </citation>
    <scope>NUCLEOTIDE SEQUENCE [LARGE SCALE GENOMIC DNA]</scope>
</reference>
<organism evidence="3 4">
    <name type="scientific">Bacillus thermozeamaize</name>
    <dbReference type="NCBI Taxonomy" id="230954"/>
    <lineage>
        <taxon>Bacteria</taxon>
        <taxon>Bacillati</taxon>
        <taxon>Bacillota</taxon>
        <taxon>Bacilli</taxon>
        <taxon>Bacillales</taxon>
        <taxon>Bacillaceae</taxon>
        <taxon>Bacillus</taxon>
    </lineage>
</organism>
<sequence length="356" mass="39570">MTHYDTIIIGAGVVGSSIAYHLSEKTSNILVIDRHFPGAGTSGATQAWVWVHTKQPNWYAEFSMYSAEMYPILKKKLVDIEYVRTGGIAPIFDEDKLAKARKLVKEQQEKGIEIHLLSKEEALAKEPYLSDQIIAATYSPLDGNVNPMRLNQAYIQAARRRKVTFSFYNPVTQIQRRGRQFVIQTEKETYTAGQLVLAAGTWTPLLAQHLGVQVPVRPVRGQILITEPAPRFLKHTVSGVRQTVNGEVLIGYSKEEAGFAKDTTWDIIGETARFGIKIIPALRRLRLVRAFAGLRAMPRDGLPIIGPVQGVPGLFLAVMHSGVTLSPIAGMLMSEILAGEAPSFPLEPFRLERFHE</sequence>
<evidence type="ECO:0000313" key="4">
    <source>
        <dbReference type="Proteomes" id="UP000196475"/>
    </source>
</evidence>
<dbReference type="Gene3D" id="3.50.50.60">
    <property type="entry name" value="FAD/NAD(P)-binding domain"/>
    <property type="match status" value="1"/>
</dbReference>
<evidence type="ECO:0000259" key="2">
    <source>
        <dbReference type="Pfam" id="PF01266"/>
    </source>
</evidence>
<dbReference type="PANTHER" id="PTHR13847:SF287">
    <property type="entry name" value="FAD-DEPENDENT OXIDOREDUCTASE DOMAIN-CONTAINING PROTEIN 1"/>
    <property type="match status" value="1"/>
</dbReference>
<dbReference type="InterPro" id="IPR036188">
    <property type="entry name" value="FAD/NAD-bd_sf"/>
</dbReference>
<evidence type="ECO:0000256" key="1">
    <source>
        <dbReference type="ARBA" id="ARBA00023002"/>
    </source>
</evidence>
<dbReference type="Gene3D" id="3.30.9.10">
    <property type="entry name" value="D-Amino Acid Oxidase, subunit A, domain 2"/>
    <property type="match status" value="1"/>
</dbReference>
<name>A0A1Y3PKR1_9BACI</name>
<dbReference type="InterPro" id="IPR006076">
    <property type="entry name" value="FAD-dep_OxRdtase"/>
</dbReference>
<comment type="caution">
    <text evidence="3">The sequence shown here is derived from an EMBL/GenBank/DDBJ whole genome shotgun (WGS) entry which is preliminary data.</text>
</comment>
<dbReference type="GO" id="GO:0016491">
    <property type="term" value="F:oxidoreductase activity"/>
    <property type="evidence" value="ECO:0007669"/>
    <property type="project" value="UniProtKB-KW"/>
</dbReference>
<dbReference type="PANTHER" id="PTHR13847">
    <property type="entry name" value="SARCOSINE DEHYDROGENASE-RELATED"/>
    <property type="match status" value="1"/>
</dbReference>
<keyword evidence="1" id="KW-0560">Oxidoreductase</keyword>
<protein>
    <submittedName>
        <fullName evidence="3">Sarcosine oxidase subunit beta</fullName>
    </submittedName>
</protein>
<feature type="domain" description="FAD dependent oxidoreductase" evidence="2">
    <location>
        <begin position="5"/>
        <end position="335"/>
    </location>
</feature>
<dbReference type="SUPFAM" id="SSF54373">
    <property type="entry name" value="FAD-linked reductases, C-terminal domain"/>
    <property type="match status" value="1"/>
</dbReference>
<dbReference type="EMBL" id="LZRT01000072">
    <property type="protein sequence ID" value="OUM87654.1"/>
    <property type="molecule type" value="Genomic_DNA"/>
</dbReference>
<dbReference type="GO" id="GO:0005737">
    <property type="term" value="C:cytoplasm"/>
    <property type="evidence" value="ECO:0007669"/>
    <property type="project" value="TreeGrafter"/>
</dbReference>
<proteinExistence type="predicted"/>
<dbReference type="AlphaFoldDB" id="A0A1Y3PKR1"/>